<feature type="domain" description="Radical SAM core" evidence="9">
    <location>
        <begin position="188"/>
        <end position="408"/>
    </location>
</feature>
<dbReference type="Gene3D" id="3.40.50.280">
    <property type="entry name" value="Cobalamin-binding domain"/>
    <property type="match status" value="1"/>
</dbReference>
<dbReference type="PROSITE" id="PS51918">
    <property type="entry name" value="RADICAL_SAM"/>
    <property type="match status" value="1"/>
</dbReference>
<dbReference type="Pfam" id="PF04055">
    <property type="entry name" value="Radical_SAM"/>
    <property type="match status" value="1"/>
</dbReference>
<reference evidence="10 11" key="1">
    <citation type="journal article" date="2018" name="Int. J. Syst. Evol. Microbiol.">
        <title>Methylomusa anaerophila gen. nov., sp. nov., an anaerobic methanol-utilizing bacterium isolated from a microbial fuel cell.</title>
        <authorList>
            <person name="Amano N."/>
            <person name="Yamamuro A."/>
            <person name="Miyahara M."/>
            <person name="Kouzuma A."/>
            <person name="Abe T."/>
            <person name="Watanabe K."/>
        </authorList>
    </citation>
    <scope>NUCLEOTIDE SEQUENCE [LARGE SCALE GENOMIC DNA]</scope>
    <source>
        <strain evidence="10 11">MMFC1</strain>
    </source>
</reference>
<dbReference type="RefSeq" id="WP_126308689.1">
    <property type="nucleotide sequence ID" value="NZ_AP018449.1"/>
</dbReference>
<dbReference type="CDD" id="cd01335">
    <property type="entry name" value="Radical_SAM"/>
    <property type="match status" value="1"/>
</dbReference>
<comment type="cofactor">
    <cofactor evidence="1">
        <name>[4Fe-4S] cluster</name>
        <dbReference type="ChEBI" id="CHEBI:49883"/>
    </cofactor>
</comment>
<dbReference type="PROSITE" id="PS51332">
    <property type="entry name" value="B12_BINDING"/>
    <property type="match status" value="1"/>
</dbReference>
<gene>
    <name evidence="10" type="ORF">MAMMFC1_02385</name>
</gene>
<evidence type="ECO:0000256" key="3">
    <source>
        <dbReference type="ARBA" id="ARBA00022679"/>
    </source>
</evidence>
<dbReference type="GO" id="GO:0003824">
    <property type="term" value="F:catalytic activity"/>
    <property type="evidence" value="ECO:0007669"/>
    <property type="project" value="InterPro"/>
</dbReference>
<evidence type="ECO:0000256" key="7">
    <source>
        <dbReference type="ARBA" id="ARBA00023014"/>
    </source>
</evidence>
<dbReference type="InterPro" id="IPR034466">
    <property type="entry name" value="Methyltransferase_Class_B"/>
</dbReference>
<dbReference type="InterPro" id="IPR006158">
    <property type="entry name" value="Cobalamin-bd"/>
</dbReference>
<organism evidence="10 11">
    <name type="scientific">Methylomusa anaerophila</name>
    <dbReference type="NCBI Taxonomy" id="1930071"/>
    <lineage>
        <taxon>Bacteria</taxon>
        <taxon>Bacillati</taxon>
        <taxon>Bacillota</taxon>
        <taxon>Negativicutes</taxon>
        <taxon>Selenomonadales</taxon>
        <taxon>Sporomusaceae</taxon>
        <taxon>Methylomusa</taxon>
    </lineage>
</organism>
<proteinExistence type="predicted"/>
<dbReference type="AlphaFoldDB" id="A0A348AKV3"/>
<keyword evidence="5" id="KW-0479">Metal-binding</keyword>
<dbReference type="Gene3D" id="3.80.30.20">
    <property type="entry name" value="tm_1862 like domain"/>
    <property type="match status" value="1"/>
</dbReference>
<dbReference type="InterPro" id="IPR058240">
    <property type="entry name" value="rSAM_sf"/>
</dbReference>
<dbReference type="PANTHER" id="PTHR43409:SF7">
    <property type="entry name" value="BLL1977 PROTEIN"/>
    <property type="match status" value="1"/>
</dbReference>
<dbReference type="Pfam" id="PF02310">
    <property type="entry name" value="B12-binding"/>
    <property type="match status" value="1"/>
</dbReference>
<dbReference type="EMBL" id="AP018449">
    <property type="protein sequence ID" value="BBB91701.1"/>
    <property type="molecule type" value="Genomic_DNA"/>
</dbReference>
<dbReference type="GO" id="GO:0031419">
    <property type="term" value="F:cobalamin binding"/>
    <property type="evidence" value="ECO:0007669"/>
    <property type="project" value="InterPro"/>
</dbReference>
<name>A0A348AKV3_9FIRM</name>
<dbReference type="InterPro" id="IPR023404">
    <property type="entry name" value="rSAM_horseshoe"/>
</dbReference>
<keyword evidence="11" id="KW-1185">Reference proteome</keyword>
<evidence type="ECO:0000313" key="11">
    <source>
        <dbReference type="Proteomes" id="UP000276437"/>
    </source>
</evidence>
<evidence type="ECO:0000256" key="1">
    <source>
        <dbReference type="ARBA" id="ARBA00001966"/>
    </source>
</evidence>
<dbReference type="KEGG" id="mana:MAMMFC1_02385"/>
<evidence type="ECO:0000256" key="6">
    <source>
        <dbReference type="ARBA" id="ARBA00023004"/>
    </source>
</evidence>
<protein>
    <submittedName>
        <fullName evidence="10">Radical SAM superfamily protein</fullName>
    </submittedName>
</protein>
<evidence type="ECO:0000259" key="8">
    <source>
        <dbReference type="PROSITE" id="PS51332"/>
    </source>
</evidence>
<sequence length="462" mass="52837">MKLLLIAYDNDSYISWFPQGLAYIAAVCKQQGHEVRIYSQDIFHWPESHLINLLNEEHFDVVGIGACGGYYQYRKILALSNAVNSTKNRPFFILGGHLVSPEPEYFLKKTKADAIVIGEGETTIIELLDQLQAKKDFSSVNGIAYMSDNKFVKTPPRELIQNIDRIPLPAWELFPMDHYTLLRMPNIKNSERCVPVLSGRGCTFKCNFCYRMDQGFRPRSPENIVEEIEILKRDYNVAYIAFSDELLMSSVERTTQLCETFIKAKLDVHWCCNGRLNYAKPNVLAVMKRAGCVFINYGIESLDENALRIMKKGLTVPQISEGIENTLAAGISPGYNIIFGHIGENAESLRKGVDFLLKYDDHAQMRTIRPVTPYPGSPLYYHAIETGLLKNCEDFYECKHTNSDLLCVNFTNLTDDDFHLELYNANKKLLEEYFRAQLQKSVKSAQNLYIDKDASFRGFRQS</sequence>
<dbReference type="OrthoDB" id="9801424at2"/>
<evidence type="ECO:0000259" key="9">
    <source>
        <dbReference type="PROSITE" id="PS51918"/>
    </source>
</evidence>
<evidence type="ECO:0000256" key="2">
    <source>
        <dbReference type="ARBA" id="ARBA00022603"/>
    </source>
</evidence>
<dbReference type="GO" id="GO:0005829">
    <property type="term" value="C:cytosol"/>
    <property type="evidence" value="ECO:0007669"/>
    <property type="project" value="TreeGrafter"/>
</dbReference>
<dbReference type="SMART" id="SM00729">
    <property type="entry name" value="Elp3"/>
    <property type="match status" value="1"/>
</dbReference>
<evidence type="ECO:0000256" key="4">
    <source>
        <dbReference type="ARBA" id="ARBA00022691"/>
    </source>
</evidence>
<accession>A0A348AKV3</accession>
<evidence type="ECO:0000313" key="10">
    <source>
        <dbReference type="EMBL" id="BBB91701.1"/>
    </source>
</evidence>
<dbReference type="SFLD" id="SFLDG01123">
    <property type="entry name" value="methyltransferase_(Class_B)"/>
    <property type="match status" value="1"/>
</dbReference>
<dbReference type="Proteomes" id="UP000276437">
    <property type="component" value="Chromosome"/>
</dbReference>
<dbReference type="SFLD" id="SFLDS00029">
    <property type="entry name" value="Radical_SAM"/>
    <property type="match status" value="1"/>
</dbReference>
<keyword evidence="2" id="KW-0489">Methyltransferase</keyword>
<keyword evidence="4" id="KW-0949">S-adenosyl-L-methionine</keyword>
<keyword evidence="7" id="KW-0411">Iron-sulfur</keyword>
<keyword evidence="3" id="KW-0808">Transferase</keyword>
<dbReference type="SUPFAM" id="SSF102114">
    <property type="entry name" value="Radical SAM enzymes"/>
    <property type="match status" value="1"/>
</dbReference>
<dbReference type="InterPro" id="IPR006638">
    <property type="entry name" value="Elp3/MiaA/NifB-like_rSAM"/>
</dbReference>
<keyword evidence="6" id="KW-0408">Iron</keyword>
<evidence type="ECO:0000256" key="5">
    <source>
        <dbReference type="ARBA" id="ARBA00022723"/>
    </source>
</evidence>
<dbReference type="PANTHER" id="PTHR43409">
    <property type="entry name" value="ANAEROBIC MAGNESIUM-PROTOPORPHYRIN IX MONOMETHYL ESTER CYCLASE-RELATED"/>
    <property type="match status" value="1"/>
</dbReference>
<feature type="domain" description="B12-binding" evidence="8">
    <location>
        <begin position="1"/>
        <end position="138"/>
    </location>
</feature>
<dbReference type="SFLD" id="SFLDG01082">
    <property type="entry name" value="B12-binding_domain_containing"/>
    <property type="match status" value="1"/>
</dbReference>
<dbReference type="InterPro" id="IPR007197">
    <property type="entry name" value="rSAM"/>
</dbReference>
<dbReference type="GO" id="GO:0046872">
    <property type="term" value="F:metal ion binding"/>
    <property type="evidence" value="ECO:0007669"/>
    <property type="project" value="UniProtKB-KW"/>
</dbReference>
<dbReference type="InterPro" id="IPR051198">
    <property type="entry name" value="BchE-like"/>
</dbReference>
<dbReference type="GO" id="GO:0051539">
    <property type="term" value="F:4 iron, 4 sulfur cluster binding"/>
    <property type="evidence" value="ECO:0007669"/>
    <property type="project" value="UniProtKB-KW"/>
</dbReference>